<comment type="caution">
    <text evidence="1">The sequence shown here is derived from an EMBL/GenBank/DDBJ whole genome shotgun (WGS) entry which is preliminary data.</text>
</comment>
<proteinExistence type="predicted"/>
<evidence type="ECO:0000313" key="2">
    <source>
        <dbReference type="Proteomes" id="UP000682134"/>
    </source>
</evidence>
<reference evidence="1" key="1">
    <citation type="submission" date="2021-04" db="EMBL/GenBank/DDBJ databases">
        <title>Genome seq and assembly of Bacillus sp.</title>
        <authorList>
            <person name="Chhetri G."/>
        </authorList>
    </citation>
    <scope>NUCLEOTIDE SEQUENCE</scope>
    <source>
        <strain evidence="1">RG28</strain>
    </source>
</reference>
<name>A0A940NNG2_9BACI</name>
<gene>
    <name evidence="1" type="ORF">J5Y03_06150</name>
</gene>
<dbReference type="Proteomes" id="UP000682134">
    <property type="component" value="Unassembled WGS sequence"/>
</dbReference>
<evidence type="ECO:0000313" key="1">
    <source>
        <dbReference type="EMBL" id="MBP0724770.1"/>
    </source>
</evidence>
<organism evidence="1 2">
    <name type="scientific">Gottfriedia endophytica</name>
    <dbReference type="NCBI Taxonomy" id="2820819"/>
    <lineage>
        <taxon>Bacteria</taxon>
        <taxon>Bacillati</taxon>
        <taxon>Bacillota</taxon>
        <taxon>Bacilli</taxon>
        <taxon>Bacillales</taxon>
        <taxon>Bacillaceae</taxon>
        <taxon>Gottfriedia</taxon>
    </lineage>
</organism>
<dbReference type="RefSeq" id="WP_209403622.1">
    <property type="nucleotide sequence ID" value="NZ_JAGIYQ010000003.1"/>
</dbReference>
<dbReference type="AlphaFoldDB" id="A0A940NNG2"/>
<sequence length="129" mass="14263">MERTRLAPTDIGANTTRKCAVSLPCGICEMAEELVCGTRQELEQQPKEVRFFTSFACCETTEEMVAGARQARNVERTWLAPTFIGANNNRSAGFTSIVVCEMAEELVCGTGHIEKWIQKKGLPSAFPFL</sequence>
<protein>
    <submittedName>
        <fullName evidence="1">Uncharacterized protein</fullName>
    </submittedName>
</protein>
<accession>A0A940NNG2</accession>
<keyword evidence="2" id="KW-1185">Reference proteome</keyword>
<dbReference type="EMBL" id="JAGIYQ010000003">
    <property type="protein sequence ID" value="MBP0724770.1"/>
    <property type="molecule type" value="Genomic_DNA"/>
</dbReference>